<dbReference type="RefSeq" id="WP_254738892.1">
    <property type="nucleotide sequence ID" value="NZ_JANCLU010000003.1"/>
</dbReference>
<keyword evidence="7" id="KW-1185">Reference proteome</keyword>
<feature type="domain" description="Solute-binding protein family 5" evidence="5">
    <location>
        <begin position="73"/>
        <end position="402"/>
    </location>
</feature>
<accession>A0ABT1LBQ1</accession>
<proteinExistence type="inferred from homology"/>
<keyword evidence="3 4" id="KW-0732">Signal</keyword>
<reference evidence="6 7" key="1">
    <citation type="submission" date="2022-07" db="EMBL/GenBank/DDBJ databases">
        <authorList>
            <person name="Li W.-J."/>
            <person name="Deng Q.-Q."/>
        </authorList>
    </citation>
    <scope>NUCLEOTIDE SEQUENCE [LARGE SCALE GENOMIC DNA]</scope>
    <source>
        <strain evidence="6 7">SYSU M60028</strain>
    </source>
</reference>
<evidence type="ECO:0000259" key="5">
    <source>
        <dbReference type="Pfam" id="PF00496"/>
    </source>
</evidence>
<dbReference type="PROSITE" id="PS51318">
    <property type="entry name" value="TAT"/>
    <property type="match status" value="1"/>
</dbReference>
<name>A0ABT1LBQ1_9HYPH</name>
<protein>
    <submittedName>
        <fullName evidence="6">ABC transporter substrate-binding protein</fullName>
    </submittedName>
</protein>
<comment type="caution">
    <text evidence="6">The sequence shown here is derived from an EMBL/GenBank/DDBJ whole genome shotgun (WGS) entry which is preliminary data.</text>
</comment>
<dbReference type="InterPro" id="IPR000914">
    <property type="entry name" value="SBP_5_dom"/>
</dbReference>
<dbReference type="InterPro" id="IPR039424">
    <property type="entry name" value="SBP_5"/>
</dbReference>
<sequence length="496" mass="54399">MLTRRTFVTGSVVVASTLSALPAWAAARKDVIVGVRLEPPHLDPTAGAAAAIGEIVYANVFEGLTRIDRNAGVKPALAEKWDISADGKTYVFTLRKGATFHDGAPFTAEAVKFSYDRARAADSVNPQKALFEPIESVDVVDANTVKVTLKRPTGLFLWNMGMPAAVILSPASAADAKTKPIGTGPFKFERWSKGTSLELTRNPNYWGPAIKLDKATFKVIGDSQASFAALMAGDVDAFPIYPAPEVLDQFRADPRFKVVVGNTEGKTIMAMNNGRKPFDDIRVRRAISMAVDRKAVIDGAMYGIAKPIGSHFAPQDPGYVDLTGKYPYDIAKAKALLKEAGVAEGTKMKLVLPPPEYARRSGEIIASQLKKVGIEAEIVPMEWAQWLSDVFKQKNYDLTIISHVEPLDLDIYARDDYYFDYKSQAYRALMAELSVTLDQAKRLELYGKAQTMLADDAVNVFLFLLPKSGVWNAKLKGLWENVPIPCNDLTEVAWED</sequence>
<dbReference type="CDD" id="cd08494">
    <property type="entry name" value="PBP2_NikA_DppA_OppA_like_6"/>
    <property type="match status" value="1"/>
</dbReference>
<dbReference type="EMBL" id="JANCLU010000003">
    <property type="protein sequence ID" value="MCP8937683.1"/>
    <property type="molecule type" value="Genomic_DNA"/>
</dbReference>
<dbReference type="Gene3D" id="3.40.190.10">
    <property type="entry name" value="Periplasmic binding protein-like II"/>
    <property type="match status" value="1"/>
</dbReference>
<dbReference type="Proteomes" id="UP001205890">
    <property type="component" value="Unassembled WGS sequence"/>
</dbReference>
<evidence type="ECO:0000313" key="7">
    <source>
        <dbReference type="Proteomes" id="UP001205890"/>
    </source>
</evidence>
<dbReference type="Gene3D" id="3.90.76.10">
    <property type="entry name" value="Dipeptide-binding Protein, Domain 1"/>
    <property type="match status" value="1"/>
</dbReference>
<dbReference type="PANTHER" id="PTHR30290:SF38">
    <property type="entry name" value="D,D-DIPEPTIDE-BINDING PERIPLASMIC PROTEIN DDPA-RELATED"/>
    <property type="match status" value="1"/>
</dbReference>
<dbReference type="PANTHER" id="PTHR30290">
    <property type="entry name" value="PERIPLASMIC BINDING COMPONENT OF ABC TRANSPORTER"/>
    <property type="match status" value="1"/>
</dbReference>
<evidence type="ECO:0000256" key="3">
    <source>
        <dbReference type="ARBA" id="ARBA00022729"/>
    </source>
</evidence>
<evidence type="ECO:0000256" key="2">
    <source>
        <dbReference type="ARBA" id="ARBA00005695"/>
    </source>
</evidence>
<dbReference type="PIRSF" id="PIRSF002741">
    <property type="entry name" value="MppA"/>
    <property type="match status" value="1"/>
</dbReference>
<dbReference type="InterPro" id="IPR006311">
    <property type="entry name" value="TAT_signal"/>
</dbReference>
<dbReference type="Gene3D" id="3.10.105.10">
    <property type="entry name" value="Dipeptide-binding Protein, Domain 3"/>
    <property type="match status" value="1"/>
</dbReference>
<gene>
    <name evidence="6" type="ORF">NK718_04090</name>
</gene>
<comment type="subcellular location">
    <subcellularLocation>
        <location evidence="1">Periplasm</location>
    </subcellularLocation>
</comment>
<dbReference type="InterPro" id="IPR030678">
    <property type="entry name" value="Peptide/Ni-bd"/>
</dbReference>
<organism evidence="6 7">
    <name type="scientific">Alsobacter ponti</name>
    <dbReference type="NCBI Taxonomy" id="2962936"/>
    <lineage>
        <taxon>Bacteria</taxon>
        <taxon>Pseudomonadati</taxon>
        <taxon>Pseudomonadota</taxon>
        <taxon>Alphaproteobacteria</taxon>
        <taxon>Hyphomicrobiales</taxon>
        <taxon>Alsobacteraceae</taxon>
        <taxon>Alsobacter</taxon>
    </lineage>
</organism>
<evidence type="ECO:0000256" key="1">
    <source>
        <dbReference type="ARBA" id="ARBA00004418"/>
    </source>
</evidence>
<feature type="chain" id="PRO_5045798888" evidence="4">
    <location>
        <begin position="26"/>
        <end position="496"/>
    </location>
</feature>
<dbReference type="Pfam" id="PF00496">
    <property type="entry name" value="SBP_bac_5"/>
    <property type="match status" value="1"/>
</dbReference>
<dbReference type="SUPFAM" id="SSF53850">
    <property type="entry name" value="Periplasmic binding protein-like II"/>
    <property type="match status" value="1"/>
</dbReference>
<evidence type="ECO:0000313" key="6">
    <source>
        <dbReference type="EMBL" id="MCP8937683.1"/>
    </source>
</evidence>
<feature type="signal peptide" evidence="4">
    <location>
        <begin position="1"/>
        <end position="25"/>
    </location>
</feature>
<comment type="similarity">
    <text evidence="2">Belongs to the bacterial solute-binding protein 5 family.</text>
</comment>
<evidence type="ECO:0000256" key="4">
    <source>
        <dbReference type="SAM" id="SignalP"/>
    </source>
</evidence>